<gene>
    <name evidence="2" type="ORF">NP233_g11349</name>
</gene>
<organism evidence="2 3">
    <name type="scientific">Leucocoprinus birnbaumii</name>
    <dbReference type="NCBI Taxonomy" id="56174"/>
    <lineage>
        <taxon>Eukaryota</taxon>
        <taxon>Fungi</taxon>
        <taxon>Dikarya</taxon>
        <taxon>Basidiomycota</taxon>
        <taxon>Agaricomycotina</taxon>
        <taxon>Agaricomycetes</taxon>
        <taxon>Agaricomycetidae</taxon>
        <taxon>Agaricales</taxon>
        <taxon>Agaricineae</taxon>
        <taxon>Agaricaceae</taxon>
        <taxon>Leucocoprinus</taxon>
    </lineage>
</organism>
<keyword evidence="3" id="KW-1185">Reference proteome</keyword>
<dbReference type="EMBL" id="JANIEX010001338">
    <property type="protein sequence ID" value="KAJ3559102.1"/>
    <property type="molecule type" value="Genomic_DNA"/>
</dbReference>
<feature type="compositionally biased region" description="Basic residues" evidence="1">
    <location>
        <begin position="657"/>
        <end position="666"/>
    </location>
</feature>
<evidence type="ECO:0000256" key="1">
    <source>
        <dbReference type="SAM" id="MobiDB-lite"/>
    </source>
</evidence>
<reference evidence="2" key="1">
    <citation type="submission" date="2022-07" db="EMBL/GenBank/DDBJ databases">
        <title>Genome Sequence of Leucocoprinus birnbaumii.</title>
        <authorList>
            <person name="Buettner E."/>
        </authorList>
    </citation>
    <scope>NUCLEOTIDE SEQUENCE</scope>
    <source>
        <strain evidence="2">VT141</strain>
    </source>
</reference>
<evidence type="ECO:0000313" key="2">
    <source>
        <dbReference type="EMBL" id="KAJ3559102.1"/>
    </source>
</evidence>
<protein>
    <submittedName>
        <fullName evidence="2">Uncharacterized protein</fullName>
    </submittedName>
</protein>
<sequence length="1009" mass="116811">MSSTIVRPIYRRRGHVWIQGGEWYYSPNCTRPALLPETQDLHPLTPLFSKASELQNPQWWSESTEWMACVPRQPVAYSGVFFKILNVIPNYLMLRKDKQFILQPTIVKKWKNIENVLVEAVEALAKHLPNCIWISEPFAPSAWKYDQPHPEYSLALEHIRQSRDWFAMWLGMFYWLICKTPEPPKYIKGIKPERWFVLVVCAIKNRKQSTWDAVRRTPMLMPEWEAERVGLWLHGSSARSLSMNQLSVEWFVRSAIPVWYRWDQRDTSLVAPSSEELQMASTWIAPTPSCAEPSSAQSMSAGLDTAPVRHEDRPWSPLYDAHPQDMEIEPSVDTFMPALAETLVQADTTTKKPMQQSELGRRGWKKHLEKHKRMEATWNEEKKRKRLDRERKKLTKSAPVNVWDWDDSQPRRYVPTPVLKSMRDDTLYAYKRAVVRWYDSYCGEWHCCNDWTASGEAFADDSDSDDEDVPVGMVNDPTPDDQPAVERDNLDDDSLAQSVSKSSLVLQPSPIKNKSEELKLEQTQRKVLRILMSFFGFVPPLPILETIDESTLDNDLRAAFAILGLDRESVSTSFFSTPLGKLCLVFLRSFASRENEKPSSEVWDLSTENRQYLAYNRRLSTIRSVLSTRRRENDEEKDQEREKREGAVATEKTGEKNKKKAKRRKGNKEEAAEKDEEEEKKKRTWFMFDFGDSATVPWHLAVPSAAAALYVCRLPESMTEEDVARDLFEEGIRFHTLQRCDKLEMAPTDKQVCTLVPVRTSDHTFEKEDYTAYLTQCDSLLQLRRARAALLRGGYARRIALGLMAHSQAWRGPSGIYENPDHMFAARDSAGSEYVDDTLTRVEFEILSGVYSVSTGKGAQTVKRSWYPFPWTFEFSGEDANCWTDHADGLWNKRYKAILQDDVHQSLRDPITIDKWRDKLRGFPDTQRAMKKLELWSDAFLEDQLEISLLDLHYLYSWHFLFVSYLDPSADTLLDTLPLYTPAIMFVDLIDVILDNTNRPTVIAETYVS</sequence>
<comment type="caution">
    <text evidence="2">The sequence shown here is derived from an EMBL/GenBank/DDBJ whole genome shotgun (WGS) entry which is preliminary data.</text>
</comment>
<feature type="compositionally biased region" description="Acidic residues" evidence="1">
    <location>
        <begin position="458"/>
        <end position="469"/>
    </location>
</feature>
<feature type="compositionally biased region" description="Basic and acidic residues" evidence="1">
    <location>
        <begin position="629"/>
        <end position="656"/>
    </location>
</feature>
<proteinExistence type="predicted"/>
<evidence type="ECO:0000313" key="3">
    <source>
        <dbReference type="Proteomes" id="UP001213000"/>
    </source>
</evidence>
<dbReference type="AlphaFoldDB" id="A0AAD5VGQ2"/>
<dbReference type="Proteomes" id="UP001213000">
    <property type="component" value="Unassembled WGS sequence"/>
</dbReference>
<accession>A0AAD5VGQ2</accession>
<feature type="region of interest" description="Disordered" evidence="1">
    <location>
        <begin position="628"/>
        <end position="676"/>
    </location>
</feature>
<name>A0AAD5VGQ2_9AGAR</name>
<feature type="region of interest" description="Disordered" evidence="1">
    <location>
        <begin position="288"/>
        <end position="307"/>
    </location>
</feature>
<feature type="region of interest" description="Disordered" evidence="1">
    <location>
        <begin position="458"/>
        <end position="492"/>
    </location>
</feature>